<keyword evidence="1" id="KW-1133">Transmembrane helix</keyword>
<name>A0ABT2THT5_9FIRM</name>
<keyword evidence="3" id="KW-1185">Reference proteome</keyword>
<feature type="transmembrane region" description="Helical" evidence="1">
    <location>
        <begin position="312"/>
        <end position="332"/>
    </location>
</feature>
<gene>
    <name evidence="2" type="ORF">OCV88_03605</name>
</gene>
<sequence length="524" mass="60269">MFKSFCISFRLKNTYRVNSIIYSLKQFPGIRRLLPQTLYQNRGLKILGNVLSILWEIVSLFLFKGLYLGFLVFAPVFLYEGPKGESFLHIFFCLTIIGGFLNTYMFNPTNDKYYAMVLMRMDAGKYTLSNYMYEIGKLIIGFLTFMLLFGRMLGLPYWILILAVFFASAVKVTVIQITLRKYDRTGDTTNENLPLKQIWILAGVLLAAAYGLPCIGVTAGNRYFFLTACLVFFISAFVSVRYIRDFSSFSEMYKQILAQKRQGVTNTREKLVRDQSRKAISQDTNITSNKSGFEYFNELFIRRHQKILWKPVSKMAAVCLFAALGIGFLMMMNGEVKAGMNKILMTFLPYFAIIMYLVNRGLTFTRALFMNCDHSMLTYSFYKEPKFILKLFQIRLRELVKMNLIPAVIIAAALPVLLYLSGGTEHPWNYVILSVSILAMSVFFSVHYLTCYYLLQPYNAGTETKSSTYQAAVWATYLVCVVLMQVRMPTFVFGIMTIVFCVAYCILASILVYKLAYKTFKLRT</sequence>
<feature type="transmembrane region" description="Helical" evidence="1">
    <location>
        <begin position="46"/>
        <end position="67"/>
    </location>
</feature>
<comment type="caution">
    <text evidence="2">The sequence shown here is derived from an EMBL/GenBank/DDBJ whole genome shotgun (WGS) entry which is preliminary data.</text>
</comment>
<evidence type="ECO:0000313" key="2">
    <source>
        <dbReference type="EMBL" id="MCU6761426.1"/>
    </source>
</evidence>
<keyword evidence="1" id="KW-0472">Membrane</keyword>
<proteinExistence type="predicted"/>
<feature type="transmembrane region" description="Helical" evidence="1">
    <location>
        <begin position="224"/>
        <end position="243"/>
    </location>
</feature>
<evidence type="ECO:0000313" key="3">
    <source>
        <dbReference type="Proteomes" id="UP001652442"/>
    </source>
</evidence>
<keyword evidence="1" id="KW-0812">Transmembrane</keyword>
<evidence type="ECO:0000256" key="1">
    <source>
        <dbReference type="SAM" id="Phobius"/>
    </source>
</evidence>
<organism evidence="2 3">
    <name type="scientific">Brotonthovivens ammoniilytica</name>
    <dbReference type="NCBI Taxonomy" id="2981725"/>
    <lineage>
        <taxon>Bacteria</taxon>
        <taxon>Bacillati</taxon>
        <taxon>Bacillota</taxon>
        <taxon>Clostridia</taxon>
        <taxon>Lachnospirales</taxon>
        <taxon>Lachnospiraceae</taxon>
        <taxon>Brotonthovivens</taxon>
    </lineage>
</organism>
<feature type="transmembrane region" description="Helical" evidence="1">
    <location>
        <begin position="404"/>
        <end position="422"/>
    </location>
</feature>
<feature type="transmembrane region" description="Helical" evidence="1">
    <location>
        <begin position="428"/>
        <end position="455"/>
    </location>
</feature>
<feature type="transmembrane region" description="Helical" evidence="1">
    <location>
        <begin position="128"/>
        <end position="149"/>
    </location>
</feature>
<feature type="transmembrane region" description="Helical" evidence="1">
    <location>
        <begin position="87"/>
        <end position="107"/>
    </location>
</feature>
<feature type="transmembrane region" description="Helical" evidence="1">
    <location>
        <begin position="338"/>
        <end position="358"/>
    </location>
</feature>
<feature type="transmembrane region" description="Helical" evidence="1">
    <location>
        <begin position="492"/>
        <end position="513"/>
    </location>
</feature>
<protein>
    <recommendedName>
        <fullName evidence="4">ABC transporter permease</fullName>
    </recommendedName>
</protein>
<feature type="transmembrane region" description="Helical" evidence="1">
    <location>
        <begin position="198"/>
        <end position="218"/>
    </location>
</feature>
<accession>A0ABT2THT5</accession>
<reference evidence="2 3" key="1">
    <citation type="journal article" date="2021" name="ISME Commun">
        <title>Automated analysis of genomic sequences facilitates high-throughput and comprehensive description of bacteria.</title>
        <authorList>
            <person name="Hitch T.C.A."/>
        </authorList>
    </citation>
    <scope>NUCLEOTIDE SEQUENCE [LARGE SCALE GENOMIC DNA]</scope>
    <source>
        <strain evidence="2 3">Sanger_109</strain>
    </source>
</reference>
<feature type="transmembrane region" description="Helical" evidence="1">
    <location>
        <begin position="467"/>
        <end position="486"/>
    </location>
</feature>
<feature type="transmembrane region" description="Helical" evidence="1">
    <location>
        <begin position="155"/>
        <end position="177"/>
    </location>
</feature>
<dbReference type="EMBL" id="JAOQJQ010000001">
    <property type="protein sequence ID" value="MCU6761426.1"/>
    <property type="molecule type" value="Genomic_DNA"/>
</dbReference>
<dbReference type="Proteomes" id="UP001652442">
    <property type="component" value="Unassembled WGS sequence"/>
</dbReference>
<evidence type="ECO:0008006" key="4">
    <source>
        <dbReference type="Google" id="ProtNLM"/>
    </source>
</evidence>
<dbReference type="RefSeq" id="WP_158424226.1">
    <property type="nucleotide sequence ID" value="NZ_JAOQJQ010000001.1"/>
</dbReference>